<evidence type="ECO:0000313" key="2">
    <source>
        <dbReference type="EMBL" id="GFE66957.1"/>
    </source>
</evidence>
<evidence type="ECO:0000313" key="3">
    <source>
        <dbReference type="Proteomes" id="UP000436822"/>
    </source>
</evidence>
<dbReference type="EMBL" id="BLJE01000007">
    <property type="protein sequence ID" value="GFE66957.1"/>
    <property type="molecule type" value="Genomic_DNA"/>
</dbReference>
<feature type="transmembrane region" description="Helical" evidence="1">
    <location>
        <begin position="21"/>
        <end position="41"/>
    </location>
</feature>
<feature type="transmembrane region" description="Helical" evidence="1">
    <location>
        <begin position="83"/>
        <end position="100"/>
    </location>
</feature>
<evidence type="ECO:0000256" key="1">
    <source>
        <dbReference type="SAM" id="Phobius"/>
    </source>
</evidence>
<dbReference type="AlphaFoldDB" id="A0A6N6JLW0"/>
<proteinExistence type="predicted"/>
<gene>
    <name evidence="2" type="ORF">KIN_40310</name>
</gene>
<keyword evidence="1" id="KW-1133">Transmembrane helix</keyword>
<comment type="caution">
    <text evidence="2">The sequence shown here is derived from an EMBL/GenBank/DDBJ whole genome shotgun (WGS) entry which is preliminary data.</text>
</comment>
<keyword evidence="1" id="KW-0472">Membrane</keyword>
<name>A0A6N6JLW0_9RHOB</name>
<accession>A0A6N6JLW0</accession>
<sequence>MKPILNILRWFKRTRETHSTLGHWVHFLGQWIAVGLMIYWWRAMLHLLDTVEAFVAGWRTSTWEGFGFLDGLWAIPVHLVSEPVYFGQLCAITLVCYLTVNRQGYGDRLEPQTRLNHGGAKIFATMMLFRR</sequence>
<dbReference type="Proteomes" id="UP000436822">
    <property type="component" value="Unassembled WGS sequence"/>
</dbReference>
<keyword evidence="3" id="KW-1185">Reference proteome</keyword>
<keyword evidence="1" id="KW-0812">Transmembrane</keyword>
<reference evidence="2 3" key="1">
    <citation type="submission" date="2019-12" db="EMBL/GenBank/DDBJ databases">
        <title>Litoreibacter badius sp. nov., a novel bacteriochlorophyll a-containing bacterium in the genus Litoreibacter.</title>
        <authorList>
            <person name="Kanamuro M."/>
            <person name="Takabe Y."/>
            <person name="Mori K."/>
            <person name="Takaichi S."/>
            <person name="Hanada S."/>
        </authorList>
    </citation>
    <scope>NUCLEOTIDE SEQUENCE [LARGE SCALE GENOMIC DNA]</scope>
    <source>
        <strain evidence="2 3">K6</strain>
    </source>
</reference>
<organism evidence="2 3">
    <name type="scientific">Litoreibacter roseus</name>
    <dbReference type="NCBI Taxonomy" id="2601869"/>
    <lineage>
        <taxon>Bacteria</taxon>
        <taxon>Pseudomonadati</taxon>
        <taxon>Pseudomonadota</taxon>
        <taxon>Alphaproteobacteria</taxon>
        <taxon>Rhodobacterales</taxon>
        <taxon>Roseobacteraceae</taxon>
        <taxon>Litoreibacter</taxon>
    </lineage>
</organism>
<dbReference type="RefSeq" id="WP_159810494.1">
    <property type="nucleotide sequence ID" value="NZ_BLJE01000007.1"/>
</dbReference>
<dbReference type="OrthoDB" id="7848590at2"/>
<protein>
    <submittedName>
        <fullName evidence="2">Uncharacterized protein</fullName>
    </submittedName>
</protein>